<dbReference type="Proteomes" id="UP000663844">
    <property type="component" value="Unassembled WGS sequence"/>
</dbReference>
<accession>A0A815TC53</accession>
<gene>
    <name evidence="2" type="ORF">JYZ213_LOCUS43427</name>
    <name evidence="3" type="ORF">OXD698_LOCUS15168</name>
</gene>
<organism evidence="2 4">
    <name type="scientific">Adineta steineri</name>
    <dbReference type="NCBI Taxonomy" id="433720"/>
    <lineage>
        <taxon>Eukaryota</taxon>
        <taxon>Metazoa</taxon>
        <taxon>Spiralia</taxon>
        <taxon>Gnathifera</taxon>
        <taxon>Rotifera</taxon>
        <taxon>Eurotatoria</taxon>
        <taxon>Bdelloidea</taxon>
        <taxon>Adinetida</taxon>
        <taxon>Adinetidae</taxon>
        <taxon>Adineta</taxon>
    </lineage>
</organism>
<protein>
    <submittedName>
        <fullName evidence="2">Uncharacterized protein</fullName>
    </submittedName>
</protein>
<dbReference type="EMBL" id="CAJNOG010002322">
    <property type="protein sequence ID" value="CAF1499999.1"/>
    <property type="molecule type" value="Genomic_DNA"/>
</dbReference>
<name>A0A815TC53_9BILA</name>
<dbReference type="EMBL" id="CAJOAZ010000988">
    <property type="protein sequence ID" value="CAF3745942.1"/>
    <property type="molecule type" value="Genomic_DNA"/>
</dbReference>
<dbReference type="Proteomes" id="UP000663845">
    <property type="component" value="Unassembled WGS sequence"/>
</dbReference>
<evidence type="ECO:0000313" key="4">
    <source>
        <dbReference type="Proteomes" id="UP000663845"/>
    </source>
</evidence>
<comment type="caution">
    <text evidence="2">The sequence shown here is derived from an EMBL/GenBank/DDBJ whole genome shotgun (WGS) entry which is preliminary data.</text>
</comment>
<evidence type="ECO:0000313" key="3">
    <source>
        <dbReference type="EMBL" id="CAF3745942.1"/>
    </source>
</evidence>
<proteinExistence type="predicted"/>
<feature type="region of interest" description="Disordered" evidence="1">
    <location>
        <begin position="171"/>
        <end position="196"/>
    </location>
</feature>
<sequence length="360" mass="40126">MPMNHFSRLSTPMKNESDLWQKTWSLYLTKATHSSTNGIKRQALLQLAGDVHEQYRGTVQQKEIYKKESYKPIVTSTTILTTSSIPITSTSRIIKLLQADRHVALDRQYLPTDTNKTRLGIPGTIYTNAVTNTKTIPKIITLTGTTYFSDTTTTVTTASLFTITRTTTTTDTTSTTTTTTTSTVTTTSTSGTVTTSTTASTTTISTSSLSIVTTTPTFTSSSTSTTTHRTPNSYQAPRINTDVSAIRTQMAQHDHQSHPHLSKTKYHVRFIFPQACLLEYVRHAIILNYIKQAHQYRVEGLENEADENYLEASDQCRMLASDLEEQSSIINGREATDVIVNDREDVSESYLQSFTDLNEQ</sequence>
<reference evidence="2" key="1">
    <citation type="submission" date="2021-02" db="EMBL/GenBank/DDBJ databases">
        <authorList>
            <person name="Nowell W R."/>
        </authorList>
    </citation>
    <scope>NUCLEOTIDE SEQUENCE</scope>
</reference>
<evidence type="ECO:0000256" key="1">
    <source>
        <dbReference type="SAM" id="MobiDB-lite"/>
    </source>
</evidence>
<dbReference type="AlphaFoldDB" id="A0A815TC53"/>
<evidence type="ECO:0000313" key="2">
    <source>
        <dbReference type="EMBL" id="CAF1499999.1"/>
    </source>
</evidence>